<evidence type="ECO:0000313" key="2">
    <source>
        <dbReference type="Proteomes" id="UP001596099"/>
    </source>
</evidence>
<gene>
    <name evidence="1" type="ORF">ACFPYI_14885</name>
</gene>
<keyword evidence="2" id="KW-1185">Reference proteome</keyword>
<protein>
    <submittedName>
        <fullName evidence="1">Uncharacterized protein</fullName>
    </submittedName>
</protein>
<dbReference type="RefSeq" id="WP_247416177.1">
    <property type="nucleotide sequence ID" value="NZ_JALLGW010000001.1"/>
</dbReference>
<comment type="caution">
    <text evidence="1">The sequence shown here is derived from an EMBL/GenBank/DDBJ whole genome shotgun (WGS) entry which is preliminary data.</text>
</comment>
<dbReference type="Proteomes" id="UP001596099">
    <property type="component" value="Unassembled WGS sequence"/>
</dbReference>
<reference evidence="1 2" key="1">
    <citation type="journal article" date="2019" name="Int. J. Syst. Evol. Microbiol.">
        <title>The Global Catalogue of Microorganisms (GCM) 10K type strain sequencing project: providing services to taxonomists for standard genome sequencing and annotation.</title>
        <authorList>
            <consortium name="The Broad Institute Genomics Platform"/>
            <consortium name="The Broad Institute Genome Sequencing Center for Infectious Disease"/>
            <person name="Wu L."/>
            <person name="Ma J."/>
        </authorList>
    </citation>
    <scope>NUCLEOTIDE SEQUENCE [LARGE SCALE GENOMIC DNA]</scope>
    <source>
        <strain evidence="1 2">CGMCC 1.12543</strain>
    </source>
</reference>
<dbReference type="EMBL" id="JBHSQH010000001">
    <property type="protein sequence ID" value="MFC5972621.1"/>
    <property type="molecule type" value="Genomic_DNA"/>
</dbReference>
<accession>A0ABD5RQ20</accession>
<name>A0ABD5RQ20_9EURY</name>
<sequence>MARAELLVVVDEREHLIHPDGSWETSSELVADVHHGDLRGREFVRERDDVTFRIEEEPEDYRAPADGLTGTVLLLPGATDHGVIGHVHCIDVLD</sequence>
<dbReference type="AlphaFoldDB" id="A0ABD5RQ20"/>
<evidence type="ECO:0000313" key="1">
    <source>
        <dbReference type="EMBL" id="MFC5972621.1"/>
    </source>
</evidence>
<proteinExistence type="predicted"/>
<organism evidence="1 2">
    <name type="scientific">Halomarina salina</name>
    <dbReference type="NCBI Taxonomy" id="1872699"/>
    <lineage>
        <taxon>Archaea</taxon>
        <taxon>Methanobacteriati</taxon>
        <taxon>Methanobacteriota</taxon>
        <taxon>Stenosarchaea group</taxon>
        <taxon>Halobacteria</taxon>
        <taxon>Halobacteriales</taxon>
        <taxon>Natronomonadaceae</taxon>
        <taxon>Halomarina</taxon>
    </lineage>
</organism>